<protein>
    <submittedName>
        <fullName evidence="1">Uncharacterized protein</fullName>
    </submittedName>
</protein>
<proteinExistence type="predicted"/>
<dbReference type="EMBL" id="QPJM01000001">
    <property type="protein sequence ID" value="RCW87572.1"/>
    <property type="molecule type" value="Genomic_DNA"/>
</dbReference>
<evidence type="ECO:0000313" key="2">
    <source>
        <dbReference type="Proteomes" id="UP000253324"/>
    </source>
</evidence>
<dbReference type="Proteomes" id="UP000253324">
    <property type="component" value="Unassembled WGS sequence"/>
</dbReference>
<dbReference type="OrthoDB" id="8410714at2"/>
<dbReference type="RefSeq" id="WP_114428163.1">
    <property type="nucleotide sequence ID" value="NZ_QPJM01000001.1"/>
</dbReference>
<comment type="caution">
    <text evidence="1">The sequence shown here is derived from an EMBL/GenBank/DDBJ whole genome shotgun (WGS) entry which is preliminary data.</text>
</comment>
<dbReference type="AlphaFoldDB" id="A0A368Z551"/>
<evidence type="ECO:0000313" key="1">
    <source>
        <dbReference type="EMBL" id="RCW87572.1"/>
    </source>
</evidence>
<sequence>MSIDVEVRKDNDLIEVLNNRPIRELPDGGFGIVYKKRVYAVYASARVFFIDMSESGYEKVHCRVVDVELALARPPIIANLPTMSIERLADVYQNCRSFIQRAGPNDDMEASHCIIEAIRLEWIARGAFYDSTSDAFVWPSGHAINGNGQLTTKNWLEVGLLGYAGYRVGATSDLTSSARQRILDNVLAQPVPTVFSIKYRNEWGDTGSCTRLWKMAESIAAFMRNARRRNGSSEAVRDWQTDLNYLKDRYYFSSGCAFAWPSIDDYVADRGTL</sequence>
<accession>A0A368Z551</accession>
<organism evidence="1 2">
    <name type="scientific">Phyllobacterium bourgognense</name>
    <dbReference type="NCBI Taxonomy" id="314236"/>
    <lineage>
        <taxon>Bacteria</taxon>
        <taxon>Pseudomonadati</taxon>
        <taxon>Pseudomonadota</taxon>
        <taxon>Alphaproteobacteria</taxon>
        <taxon>Hyphomicrobiales</taxon>
        <taxon>Phyllobacteriaceae</taxon>
        <taxon>Phyllobacterium</taxon>
    </lineage>
</organism>
<name>A0A368Z551_9HYPH</name>
<gene>
    <name evidence="1" type="ORF">C7476_101338</name>
</gene>
<keyword evidence="2" id="KW-1185">Reference proteome</keyword>
<reference evidence="1 2" key="1">
    <citation type="submission" date="2018-07" db="EMBL/GenBank/DDBJ databases">
        <title>Genomic Encyclopedia of Type Strains, Phase III (KMG-III): the genomes of soil and plant-associated and newly described type strains.</title>
        <authorList>
            <person name="Whitman W."/>
        </authorList>
    </citation>
    <scope>NUCLEOTIDE SEQUENCE [LARGE SCALE GENOMIC DNA]</scope>
    <source>
        <strain evidence="1 2">31-25a</strain>
    </source>
</reference>